<feature type="domain" description="TRUD" evidence="3">
    <location>
        <begin position="42"/>
        <end position="265"/>
    </location>
</feature>
<dbReference type="EMBL" id="JANBQB010002490">
    <property type="protein sequence ID" value="KAJ1966812.1"/>
    <property type="molecule type" value="Genomic_DNA"/>
</dbReference>
<dbReference type="GO" id="GO:0005634">
    <property type="term" value="C:nucleus"/>
    <property type="evidence" value="ECO:0007669"/>
    <property type="project" value="TreeGrafter"/>
</dbReference>
<dbReference type="InterPro" id="IPR011760">
    <property type="entry name" value="PsdUridine_synth_TruD_insert"/>
</dbReference>
<gene>
    <name evidence="4" type="primary">PUS7</name>
    <name evidence="4" type="ORF">H4R34_006466</name>
</gene>
<evidence type="ECO:0000259" key="3">
    <source>
        <dbReference type="PROSITE" id="PS50984"/>
    </source>
</evidence>
<accession>A0A9W8E7D0</accession>
<evidence type="ECO:0000256" key="2">
    <source>
        <dbReference type="ARBA" id="ARBA00023235"/>
    </source>
</evidence>
<dbReference type="GO" id="GO:0001522">
    <property type="term" value="P:pseudouridine synthesis"/>
    <property type="evidence" value="ECO:0007669"/>
    <property type="project" value="InterPro"/>
</dbReference>
<dbReference type="InterPro" id="IPR020103">
    <property type="entry name" value="PsdUridine_synth_cat_dom_sf"/>
</dbReference>
<name>A0A9W8E7D0_9FUNG</name>
<organism evidence="4 5">
    <name type="scientific">Dimargaris verticillata</name>
    <dbReference type="NCBI Taxonomy" id="2761393"/>
    <lineage>
        <taxon>Eukaryota</taxon>
        <taxon>Fungi</taxon>
        <taxon>Fungi incertae sedis</taxon>
        <taxon>Zoopagomycota</taxon>
        <taxon>Kickxellomycotina</taxon>
        <taxon>Dimargaritomycetes</taxon>
        <taxon>Dimargaritales</taxon>
        <taxon>Dimargaritaceae</taxon>
        <taxon>Dimargaris</taxon>
    </lineage>
</organism>
<dbReference type="Proteomes" id="UP001151582">
    <property type="component" value="Unassembled WGS sequence"/>
</dbReference>
<keyword evidence="5" id="KW-1185">Reference proteome</keyword>
<dbReference type="Gene3D" id="3.30.2350.20">
    <property type="entry name" value="TruD, catalytic domain"/>
    <property type="match status" value="2"/>
</dbReference>
<dbReference type="SUPFAM" id="SSF55120">
    <property type="entry name" value="Pseudouridine synthase"/>
    <property type="match status" value="1"/>
</dbReference>
<dbReference type="CDD" id="cd02576">
    <property type="entry name" value="PseudoU_synth_ScPUS7"/>
    <property type="match status" value="1"/>
</dbReference>
<evidence type="ECO:0000313" key="5">
    <source>
        <dbReference type="Proteomes" id="UP001151582"/>
    </source>
</evidence>
<dbReference type="GO" id="GO:0003723">
    <property type="term" value="F:RNA binding"/>
    <property type="evidence" value="ECO:0007669"/>
    <property type="project" value="InterPro"/>
</dbReference>
<dbReference type="OrthoDB" id="447290at2759"/>
<comment type="similarity">
    <text evidence="1">Belongs to the pseudouridine synthase TruD family.</text>
</comment>
<evidence type="ECO:0000313" key="4">
    <source>
        <dbReference type="EMBL" id="KAJ1966812.1"/>
    </source>
</evidence>
<dbReference type="GO" id="GO:0160150">
    <property type="term" value="F:tRNA pseudouridine(13) synthase activity"/>
    <property type="evidence" value="ECO:0007669"/>
    <property type="project" value="UniProtKB-EC"/>
</dbReference>
<comment type="caution">
    <text evidence="4">The sequence shown here is derived from an EMBL/GenBank/DDBJ whole genome shotgun (WGS) entry which is preliminary data.</text>
</comment>
<dbReference type="PROSITE" id="PS50984">
    <property type="entry name" value="TRUD"/>
    <property type="match status" value="1"/>
</dbReference>
<dbReference type="Pfam" id="PF01142">
    <property type="entry name" value="TruD"/>
    <property type="match status" value="1"/>
</dbReference>
<dbReference type="InterPro" id="IPR042214">
    <property type="entry name" value="TruD_catalytic"/>
</dbReference>
<sequence length="265" mass="29844">MYQEQPLKLGKLYGNRFIVTLRDITADQASVDRMVQQWTQHGFLNYFGLQRFGSNSIKTHQIGIALLKSDWKQAIDLLLLPRPGDRADVHLARQTWQETSDATKAQALFPTFCHAERQILSHLAKGTNQNDFSGALRVIPHHLKSMYLHAYQSYVWNNAVNHRLDTYGTDDLVAGDLVLVPKKSEAQPEANGTTDASTPLAYQASEDMQVKVYDPDTMANDGFTLNDLVLPLPGFDVTYPTNSVGQFIQDFMARDGLDPQSMERN</sequence>
<reference evidence="4" key="1">
    <citation type="submission" date="2022-07" db="EMBL/GenBank/DDBJ databases">
        <title>Phylogenomic reconstructions and comparative analyses of Kickxellomycotina fungi.</title>
        <authorList>
            <person name="Reynolds N.K."/>
            <person name="Stajich J.E."/>
            <person name="Barry K."/>
            <person name="Grigoriev I.V."/>
            <person name="Crous P."/>
            <person name="Smith M.E."/>
        </authorList>
    </citation>
    <scope>NUCLEOTIDE SEQUENCE</scope>
    <source>
        <strain evidence="4">RSA 567</strain>
    </source>
</reference>
<dbReference type="AlphaFoldDB" id="A0A9W8E7D0"/>
<dbReference type="EC" id="5.4.99.27" evidence="4"/>
<feature type="non-terminal residue" evidence="4">
    <location>
        <position position="265"/>
    </location>
</feature>
<evidence type="ECO:0000256" key="1">
    <source>
        <dbReference type="ARBA" id="ARBA00007953"/>
    </source>
</evidence>
<dbReference type="InterPro" id="IPR001656">
    <property type="entry name" value="PsdUridine_synth_TruD"/>
</dbReference>
<keyword evidence="2 4" id="KW-0413">Isomerase</keyword>
<proteinExistence type="inferred from homology"/>
<protein>
    <submittedName>
        <fullName evidence="4">Multisubstrate pseudouridine synthase 7</fullName>
        <ecNumber evidence="4">5.4.99.27</ecNumber>
    </submittedName>
</protein>
<dbReference type="PANTHER" id="PTHR13326">
    <property type="entry name" value="TRNA PSEUDOURIDINE SYNTHASE D"/>
    <property type="match status" value="1"/>
</dbReference>
<dbReference type="PANTHER" id="PTHR13326:SF21">
    <property type="entry name" value="PSEUDOURIDYLATE SYNTHASE PUS7L"/>
    <property type="match status" value="1"/>
</dbReference>